<name>A0A8H2DXM6_ORBOL</name>
<accession>A0A8H2DXM6</accession>
<gene>
    <name evidence="2" type="ORF">EYR41_004986</name>
</gene>
<evidence type="ECO:0000313" key="3">
    <source>
        <dbReference type="Proteomes" id="UP000297595"/>
    </source>
</evidence>
<protein>
    <submittedName>
        <fullName evidence="2">Uncharacterized protein</fullName>
    </submittedName>
</protein>
<reference evidence="2 3" key="1">
    <citation type="submission" date="2019-03" db="EMBL/GenBank/DDBJ databases">
        <title>Nematode-trapping fungi genome.</title>
        <authorList>
            <person name="Vidal-Diez De Ulzurrun G."/>
        </authorList>
    </citation>
    <scope>NUCLEOTIDE SEQUENCE [LARGE SCALE GENOMIC DNA]</scope>
    <source>
        <strain evidence="2 3">TWF154</strain>
    </source>
</reference>
<evidence type="ECO:0000256" key="1">
    <source>
        <dbReference type="SAM" id="MobiDB-lite"/>
    </source>
</evidence>
<comment type="caution">
    <text evidence="2">The sequence shown here is derived from an EMBL/GenBank/DDBJ whole genome shotgun (WGS) entry which is preliminary data.</text>
</comment>
<sequence length="102" mass="11460">MQAVPSRRHSPHCPFPSIWRPLADDPVESVRSYIRRDLRSTGLGFSPASDPHITLEWESLKLFPVPRTETNSLRRKALSKSPNEDISAPTQVDDSSDGITCF</sequence>
<organism evidence="2 3">
    <name type="scientific">Orbilia oligospora</name>
    <name type="common">Nematode-trapping fungus</name>
    <name type="synonym">Arthrobotrys oligospora</name>
    <dbReference type="NCBI Taxonomy" id="2813651"/>
    <lineage>
        <taxon>Eukaryota</taxon>
        <taxon>Fungi</taxon>
        <taxon>Dikarya</taxon>
        <taxon>Ascomycota</taxon>
        <taxon>Pezizomycotina</taxon>
        <taxon>Orbiliomycetes</taxon>
        <taxon>Orbiliales</taxon>
        <taxon>Orbiliaceae</taxon>
        <taxon>Orbilia</taxon>
    </lineage>
</organism>
<feature type="region of interest" description="Disordered" evidence="1">
    <location>
        <begin position="70"/>
        <end position="102"/>
    </location>
</feature>
<dbReference type="Proteomes" id="UP000297595">
    <property type="component" value="Unassembled WGS sequence"/>
</dbReference>
<dbReference type="AlphaFoldDB" id="A0A8H2DXM6"/>
<proteinExistence type="predicted"/>
<dbReference type="EMBL" id="SOZJ01000003">
    <property type="protein sequence ID" value="TGJ68905.1"/>
    <property type="molecule type" value="Genomic_DNA"/>
</dbReference>
<evidence type="ECO:0000313" key="2">
    <source>
        <dbReference type="EMBL" id="TGJ68905.1"/>
    </source>
</evidence>